<evidence type="ECO:0000256" key="1">
    <source>
        <dbReference type="SAM" id="MobiDB-lite"/>
    </source>
</evidence>
<keyword evidence="4" id="KW-1185">Reference proteome</keyword>
<organism evidence="3 4">
    <name type="scientific">Sphingomonas carotinifaciens</name>
    <dbReference type="NCBI Taxonomy" id="1166323"/>
    <lineage>
        <taxon>Bacteria</taxon>
        <taxon>Pseudomonadati</taxon>
        <taxon>Pseudomonadota</taxon>
        <taxon>Alphaproteobacteria</taxon>
        <taxon>Sphingomonadales</taxon>
        <taxon>Sphingomonadaceae</taxon>
        <taxon>Sphingomonas</taxon>
    </lineage>
</organism>
<dbReference type="EMBL" id="WSUT01000001">
    <property type="protein sequence ID" value="MWC42203.1"/>
    <property type="molecule type" value="Genomic_DNA"/>
</dbReference>
<reference evidence="2 5" key="2">
    <citation type="submission" date="2019-12" db="EMBL/GenBank/DDBJ databases">
        <authorList>
            <person name="Zheng J."/>
        </authorList>
    </citation>
    <scope>NUCLEOTIDE SEQUENCE [LARGE SCALE GENOMIC DNA]</scope>
    <source>
        <strain evidence="2 5">DSM 27347</strain>
    </source>
</reference>
<protein>
    <recommendedName>
        <fullName evidence="6">DUF2384 domain-containing protein</fullName>
    </recommendedName>
</protein>
<dbReference type="Proteomes" id="UP000436801">
    <property type="component" value="Unassembled WGS sequence"/>
</dbReference>
<evidence type="ECO:0000313" key="2">
    <source>
        <dbReference type="EMBL" id="MWC42203.1"/>
    </source>
</evidence>
<accession>A0A1G7MPY9</accession>
<evidence type="ECO:0000313" key="4">
    <source>
        <dbReference type="Proteomes" id="UP000323502"/>
    </source>
</evidence>
<sequence length="90" mass="9975">MDTVIETKPQSRTRRFRANDAKRMEPNAMRRQAALAQSAWHHLRESGAAVTFINTHNVALGARPIDIAVASDEGLLRVLTELKTVATVQP</sequence>
<dbReference type="AlphaFoldDB" id="A0A1G7MPY9"/>
<dbReference type="RefSeq" id="WP_160146788.1">
    <property type="nucleotide sequence ID" value="NZ_FNBI01000004.1"/>
</dbReference>
<name>A0A1G7MPY9_9SPHN</name>
<gene>
    <name evidence="2" type="ORF">GQR91_00825</name>
    <name evidence="3" type="ORF">SAMN05216557_104281</name>
</gene>
<evidence type="ECO:0000313" key="5">
    <source>
        <dbReference type="Proteomes" id="UP000436801"/>
    </source>
</evidence>
<dbReference type="EMBL" id="FNBI01000004">
    <property type="protein sequence ID" value="SDF63803.1"/>
    <property type="molecule type" value="Genomic_DNA"/>
</dbReference>
<dbReference type="OrthoDB" id="7473598at2"/>
<evidence type="ECO:0000313" key="3">
    <source>
        <dbReference type="EMBL" id="SDF63803.1"/>
    </source>
</evidence>
<reference evidence="3 4" key="1">
    <citation type="submission" date="2016-10" db="EMBL/GenBank/DDBJ databases">
        <authorList>
            <person name="Varghese N."/>
            <person name="Submissions S."/>
        </authorList>
    </citation>
    <scope>NUCLEOTIDE SEQUENCE [LARGE SCALE GENOMIC DNA]</scope>
    <source>
        <strain evidence="3 4">S7-754</strain>
    </source>
</reference>
<evidence type="ECO:0008006" key="6">
    <source>
        <dbReference type="Google" id="ProtNLM"/>
    </source>
</evidence>
<proteinExistence type="predicted"/>
<dbReference type="Proteomes" id="UP000323502">
    <property type="component" value="Unassembled WGS sequence"/>
</dbReference>
<feature type="region of interest" description="Disordered" evidence="1">
    <location>
        <begin position="1"/>
        <end position="20"/>
    </location>
</feature>